<feature type="modified residue" description="4-aspartylphosphate" evidence="2">
    <location>
        <position position="37"/>
    </location>
</feature>
<keyword evidence="6" id="KW-1185">Reference proteome</keyword>
<dbReference type="Pfam" id="PF00072">
    <property type="entry name" value="Response_reg"/>
    <property type="match status" value="1"/>
</dbReference>
<keyword evidence="3" id="KW-0175">Coiled coil</keyword>
<dbReference type="PROSITE" id="PS50110">
    <property type="entry name" value="RESPONSE_REGULATORY"/>
    <property type="match status" value="1"/>
</dbReference>
<sequence>MLSLQLTRWGYDVAVAASGQEAVELARAREFDIVLSDWVMPGMSGLDLCRAFRAIPRDSYGYFVLISAKSGKSAVADGLESGADDFLTKPIDAAELQARLHAGERILRMQAELRQRNQDLERLYSALERDLAEARRLQLSLVPEAVVPLPGAEATFLMQPSGHLGGDLVGWFPLAEGRVALFSVDVSGHGVASALMAARIAALLSPHARDQNVAFLEGRPLAAGAVVERLNRLLCADQQGDLYLTMLYVDICLASGSAHIVQAGHPHPVLLSPGHAPRPLGEGGFPVGLVPDAGYEALTLQLRPGDRLVIPSDGITECPGPDGDLGQAGLCTLLQGQGALRGVALRDAILTGLAAYAGSSDFPDDMSAVILDYRGPD</sequence>
<protein>
    <submittedName>
        <fullName evidence="5">Response regulator</fullName>
    </submittedName>
</protein>
<organism evidence="5 6">
    <name type="scientific">Paragemmobacter kunshanensis</name>
    <dbReference type="NCBI Taxonomy" id="2583234"/>
    <lineage>
        <taxon>Bacteria</taxon>
        <taxon>Pseudomonadati</taxon>
        <taxon>Pseudomonadota</taxon>
        <taxon>Alphaproteobacteria</taxon>
        <taxon>Rhodobacterales</taxon>
        <taxon>Paracoccaceae</taxon>
        <taxon>Paragemmobacter</taxon>
    </lineage>
</organism>
<dbReference type="Proteomes" id="UP000474758">
    <property type="component" value="Unassembled WGS sequence"/>
</dbReference>
<dbReference type="GO" id="GO:0016791">
    <property type="term" value="F:phosphatase activity"/>
    <property type="evidence" value="ECO:0007669"/>
    <property type="project" value="TreeGrafter"/>
</dbReference>
<keyword evidence="1" id="KW-0378">Hydrolase</keyword>
<dbReference type="SUPFAM" id="SSF52172">
    <property type="entry name" value="CheY-like"/>
    <property type="match status" value="1"/>
</dbReference>
<dbReference type="CDD" id="cd17574">
    <property type="entry name" value="REC_OmpR"/>
    <property type="match status" value="1"/>
</dbReference>
<comment type="caution">
    <text evidence="5">The sequence shown here is derived from an EMBL/GenBank/DDBJ whole genome shotgun (WGS) entry which is preliminary data.</text>
</comment>
<dbReference type="AlphaFoldDB" id="A0A6M1U163"/>
<dbReference type="Gene3D" id="3.40.50.2300">
    <property type="match status" value="1"/>
</dbReference>
<gene>
    <name evidence="5" type="ORF">G5V65_09720</name>
</gene>
<dbReference type="InterPro" id="IPR001789">
    <property type="entry name" value="Sig_transdc_resp-reg_receiver"/>
</dbReference>
<dbReference type="InterPro" id="IPR036457">
    <property type="entry name" value="PPM-type-like_dom_sf"/>
</dbReference>
<dbReference type="InterPro" id="IPR001932">
    <property type="entry name" value="PPM-type_phosphatase-like_dom"/>
</dbReference>
<evidence type="ECO:0000256" key="2">
    <source>
        <dbReference type="PROSITE-ProRule" id="PRU00169"/>
    </source>
</evidence>
<dbReference type="EMBL" id="JAALFE010000008">
    <property type="protein sequence ID" value="NGQ91174.1"/>
    <property type="molecule type" value="Genomic_DNA"/>
</dbReference>
<reference evidence="5 6" key="1">
    <citation type="submission" date="2020-02" db="EMBL/GenBank/DDBJ databases">
        <title>Rhodobacter translucens sp. nov., a novel bacterium isolated from activated sludge.</title>
        <authorList>
            <person name="Liu J."/>
        </authorList>
    </citation>
    <scope>NUCLEOTIDE SEQUENCE [LARGE SCALE GENOMIC DNA]</scope>
    <source>
        <strain evidence="5 6">HX-7-19</strain>
    </source>
</reference>
<dbReference type="PANTHER" id="PTHR43156">
    <property type="entry name" value="STAGE II SPORULATION PROTEIN E-RELATED"/>
    <property type="match status" value="1"/>
</dbReference>
<evidence type="ECO:0000256" key="3">
    <source>
        <dbReference type="SAM" id="Coils"/>
    </source>
</evidence>
<dbReference type="InterPro" id="IPR052016">
    <property type="entry name" value="Bact_Sigma-Reg"/>
</dbReference>
<feature type="domain" description="Response regulatory" evidence="4">
    <location>
        <begin position="1"/>
        <end position="104"/>
    </location>
</feature>
<dbReference type="InterPro" id="IPR011006">
    <property type="entry name" value="CheY-like_superfamily"/>
</dbReference>
<dbReference type="SMART" id="SM00331">
    <property type="entry name" value="PP2C_SIG"/>
    <property type="match status" value="1"/>
</dbReference>
<evidence type="ECO:0000259" key="4">
    <source>
        <dbReference type="PROSITE" id="PS50110"/>
    </source>
</evidence>
<dbReference type="GO" id="GO:0000160">
    <property type="term" value="P:phosphorelay signal transduction system"/>
    <property type="evidence" value="ECO:0007669"/>
    <property type="project" value="InterPro"/>
</dbReference>
<evidence type="ECO:0000313" key="6">
    <source>
        <dbReference type="Proteomes" id="UP000474758"/>
    </source>
</evidence>
<dbReference type="SUPFAM" id="SSF81606">
    <property type="entry name" value="PP2C-like"/>
    <property type="match status" value="1"/>
</dbReference>
<dbReference type="Gene3D" id="3.60.40.10">
    <property type="entry name" value="PPM-type phosphatase domain"/>
    <property type="match status" value="1"/>
</dbReference>
<feature type="coiled-coil region" evidence="3">
    <location>
        <begin position="110"/>
        <end position="137"/>
    </location>
</feature>
<dbReference type="SMART" id="SM00448">
    <property type="entry name" value="REC"/>
    <property type="match status" value="1"/>
</dbReference>
<accession>A0A6M1U163</accession>
<dbReference type="PANTHER" id="PTHR43156:SF2">
    <property type="entry name" value="STAGE II SPORULATION PROTEIN E"/>
    <property type="match status" value="1"/>
</dbReference>
<evidence type="ECO:0000313" key="5">
    <source>
        <dbReference type="EMBL" id="NGQ91174.1"/>
    </source>
</evidence>
<evidence type="ECO:0000256" key="1">
    <source>
        <dbReference type="ARBA" id="ARBA00022801"/>
    </source>
</evidence>
<keyword evidence="2" id="KW-0597">Phosphoprotein</keyword>
<name>A0A6M1U163_9RHOB</name>
<dbReference type="Pfam" id="PF07228">
    <property type="entry name" value="SpoIIE"/>
    <property type="match status" value="1"/>
</dbReference>
<proteinExistence type="predicted"/>